<proteinExistence type="predicted"/>
<keyword evidence="13" id="KW-0812">Transmembrane</keyword>
<evidence type="ECO:0000256" key="10">
    <source>
        <dbReference type="ARBA" id="ARBA00037620"/>
    </source>
</evidence>
<name>A0AA47NUI2_MERPO</name>
<evidence type="ECO:0000256" key="12">
    <source>
        <dbReference type="PROSITE-ProRule" id="PRU00122"/>
    </source>
</evidence>
<dbReference type="Proteomes" id="UP001174136">
    <property type="component" value="Unassembled WGS sequence"/>
</dbReference>
<comment type="caution">
    <text evidence="12">Lacks conserved residue(s) required for the propagation of feature annotation.</text>
</comment>
<evidence type="ECO:0000256" key="2">
    <source>
        <dbReference type="ARBA" id="ARBA00011738"/>
    </source>
</evidence>
<dbReference type="CDD" id="cd00110">
    <property type="entry name" value="LamG"/>
    <property type="match status" value="1"/>
</dbReference>
<keyword evidence="3" id="KW-0964">Secreted</keyword>
<feature type="transmembrane region" description="Helical" evidence="13">
    <location>
        <begin position="85"/>
        <end position="106"/>
    </location>
</feature>
<evidence type="ECO:0000256" key="1">
    <source>
        <dbReference type="ARBA" id="ARBA00004613"/>
    </source>
</evidence>
<protein>
    <recommendedName>
        <fullName evidence="11">Sex hormone-binding globulin</fullName>
    </recommendedName>
</protein>
<gene>
    <name evidence="15" type="primary">SHBG</name>
    <name evidence="15" type="ORF">N1851_024420</name>
</gene>
<dbReference type="FunFam" id="2.60.120.200:FF:000107">
    <property type="entry name" value="Sex hormone-binding globulin"/>
    <property type="match status" value="1"/>
</dbReference>
<evidence type="ECO:0000259" key="14">
    <source>
        <dbReference type="PROSITE" id="PS50025"/>
    </source>
</evidence>
<evidence type="ECO:0000256" key="5">
    <source>
        <dbReference type="ARBA" id="ARBA00022729"/>
    </source>
</evidence>
<dbReference type="AlphaFoldDB" id="A0AA47NUI2"/>
<evidence type="ECO:0000313" key="15">
    <source>
        <dbReference type="EMBL" id="KAK0139066.1"/>
    </source>
</evidence>
<feature type="domain" description="Laminin G" evidence="14">
    <location>
        <begin position="122"/>
        <end position="299"/>
    </location>
</feature>
<evidence type="ECO:0000256" key="6">
    <source>
        <dbReference type="ARBA" id="ARBA00022737"/>
    </source>
</evidence>
<keyword evidence="16" id="KW-1185">Reference proteome</keyword>
<keyword evidence="6" id="KW-0677">Repeat</keyword>
<evidence type="ECO:0000256" key="9">
    <source>
        <dbReference type="ARBA" id="ARBA00023180"/>
    </source>
</evidence>
<evidence type="ECO:0000256" key="7">
    <source>
        <dbReference type="ARBA" id="ARBA00023121"/>
    </source>
</evidence>
<reference evidence="15" key="1">
    <citation type="journal article" date="2023" name="Front. Mar. Sci.">
        <title>A new Merluccius polli reference genome to investigate the effects of global change in West African waters.</title>
        <authorList>
            <person name="Mateo J.L."/>
            <person name="Blanco-Fernandez C."/>
            <person name="Garcia-Vazquez E."/>
            <person name="Machado-Schiaffino G."/>
        </authorList>
    </citation>
    <scope>NUCLEOTIDE SEQUENCE</scope>
    <source>
        <strain evidence="15">C29</strain>
        <tissue evidence="15">Fin</tissue>
    </source>
</reference>
<dbReference type="PANTHER" id="PTHR24040">
    <property type="entry name" value="LAMININ G-LIKE DOMAIN-CONTAINING PROTEIN"/>
    <property type="match status" value="1"/>
</dbReference>
<keyword evidence="5" id="KW-0732">Signal</keyword>
<dbReference type="SMART" id="SM00282">
    <property type="entry name" value="LamG"/>
    <property type="match status" value="1"/>
</dbReference>
<dbReference type="PANTHER" id="PTHR24040:SF3">
    <property type="entry name" value="SEX HORMONE-BINDING GLOBULIN"/>
    <property type="match status" value="1"/>
</dbReference>
<evidence type="ECO:0000256" key="8">
    <source>
        <dbReference type="ARBA" id="ARBA00023157"/>
    </source>
</evidence>
<evidence type="ECO:0000256" key="13">
    <source>
        <dbReference type="SAM" id="Phobius"/>
    </source>
</evidence>
<comment type="subunit">
    <text evidence="2">Homodimer.</text>
</comment>
<keyword evidence="9" id="KW-0325">Glycoprotein</keyword>
<evidence type="ECO:0000256" key="4">
    <source>
        <dbReference type="ARBA" id="ARBA00022665"/>
    </source>
</evidence>
<keyword evidence="4" id="KW-0754">Steroid-binding</keyword>
<dbReference type="GO" id="GO:0005576">
    <property type="term" value="C:extracellular region"/>
    <property type="evidence" value="ECO:0007669"/>
    <property type="project" value="UniProtKB-SubCell"/>
</dbReference>
<keyword evidence="7" id="KW-0446">Lipid-binding</keyword>
<dbReference type="InterPro" id="IPR013320">
    <property type="entry name" value="ConA-like_dom_sf"/>
</dbReference>
<evidence type="ECO:0000313" key="16">
    <source>
        <dbReference type="Proteomes" id="UP001174136"/>
    </source>
</evidence>
<comment type="function">
    <text evidence="10">Functions as an androgen transport protein, but may also be involved in receptor mediated processes. Each dimer binds one molecule of steroid. Specific for 5-alpha-dihydrotestosterone, testosterone, and 17-beta-estradiol. Regulates the plasma metabolic clearance rate of steroid hormones by controlling their plasma concentration.</text>
</comment>
<evidence type="ECO:0000256" key="3">
    <source>
        <dbReference type="ARBA" id="ARBA00022525"/>
    </source>
</evidence>
<dbReference type="SUPFAM" id="SSF49899">
    <property type="entry name" value="Concanavalin A-like lectins/glucanases"/>
    <property type="match status" value="2"/>
</dbReference>
<keyword evidence="13" id="KW-1133">Transmembrane helix</keyword>
<comment type="subcellular location">
    <subcellularLocation>
        <location evidence="1">Secreted</location>
    </subcellularLocation>
</comment>
<evidence type="ECO:0000256" key="11">
    <source>
        <dbReference type="ARBA" id="ARBA00040510"/>
    </source>
</evidence>
<organism evidence="15 16">
    <name type="scientific">Merluccius polli</name>
    <name type="common">Benguela hake</name>
    <name type="synonym">Merluccius cadenati</name>
    <dbReference type="NCBI Taxonomy" id="89951"/>
    <lineage>
        <taxon>Eukaryota</taxon>
        <taxon>Metazoa</taxon>
        <taxon>Chordata</taxon>
        <taxon>Craniata</taxon>
        <taxon>Vertebrata</taxon>
        <taxon>Euteleostomi</taxon>
        <taxon>Actinopterygii</taxon>
        <taxon>Neopterygii</taxon>
        <taxon>Teleostei</taxon>
        <taxon>Neoteleostei</taxon>
        <taxon>Acanthomorphata</taxon>
        <taxon>Zeiogadaria</taxon>
        <taxon>Gadariae</taxon>
        <taxon>Gadiformes</taxon>
        <taxon>Gadoidei</taxon>
        <taxon>Merlucciidae</taxon>
        <taxon>Merluccius</taxon>
    </lineage>
</organism>
<dbReference type="PROSITE" id="PS50025">
    <property type="entry name" value="LAM_G_DOMAIN"/>
    <property type="match status" value="1"/>
</dbReference>
<dbReference type="EMBL" id="JAOPHQ010004554">
    <property type="protein sequence ID" value="KAK0139066.1"/>
    <property type="molecule type" value="Genomic_DNA"/>
</dbReference>
<sequence length="487" mass="52820">MVETVLNLIASMTDAYCLPRPAETAHTLRLLGHLTSRLDAERANPLVFWGVGGTWGDVLGSLRYRTARTGVRLRCRRRPTMTRRIAGGCGCAALLAACLVALVTGAEGQGNGRGAKTVIAGSSAVYLGQQTNAWRPLVKTTANLTDVRSIKSTFEFRTFDPEGMVFYGDNKSGQEWFVLALHNGVPEMQIYKADILISVTGGPRLDDGQWHLMEVSTEGKFVLLEVDGSKALMVGLHSKMVEEVITGQLRLALGGILIDSNKLLVPVRPEMDGCVRGGSWLDLTTPWETEEEGLELWPCLERIQRGSYFPGSGFAVFNTSGIEAPESGVKIALEGELGQMDGTVLSIRGGDQTLMLVVEIKNNSQTILLTFGNTVFHIAHNSKTLTLTVGQHSLNVTQGQEPVERLEFTPEIQNVGQSVWKEGRLAIGGLLGEGEVTVGSNFLIGCLEKISIQGKQLDLDLAAKDASVLSYSCPVWQRERDNGPDPL</sequence>
<dbReference type="Gene3D" id="2.60.120.200">
    <property type="match status" value="2"/>
</dbReference>
<dbReference type="InterPro" id="IPR001791">
    <property type="entry name" value="Laminin_G"/>
</dbReference>
<dbReference type="Pfam" id="PF00054">
    <property type="entry name" value="Laminin_G_1"/>
    <property type="match status" value="1"/>
</dbReference>
<comment type="caution">
    <text evidence="15">The sequence shown here is derived from an EMBL/GenBank/DDBJ whole genome shotgun (WGS) entry which is preliminary data.</text>
</comment>
<keyword evidence="8" id="KW-1015">Disulfide bond</keyword>
<accession>A0AA47NUI2</accession>
<keyword evidence="13" id="KW-0472">Membrane</keyword>
<dbReference type="InterPro" id="IPR051145">
    <property type="entry name" value="GAS-SHBG-PROS"/>
</dbReference>
<dbReference type="GO" id="GO:0005496">
    <property type="term" value="F:steroid binding"/>
    <property type="evidence" value="ECO:0007669"/>
    <property type="project" value="UniProtKB-KW"/>
</dbReference>